<dbReference type="InterPro" id="IPR005720">
    <property type="entry name" value="Dihydroorotate_DH_cat"/>
</dbReference>
<feature type="domain" description="Dihydroorotate dehydrogenase catalytic" evidence="15">
    <location>
        <begin position="39"/>
        <end position="284"/>
    </location>
</feature>
<dbReference type="GO" id="GO:0006207">
    <property type="term" value="P:'de novo' pyrimidine nucleobase biosynthetic process"/>
    <property type="evidence" value="ECO:0007669"/>
    <property type="project" value="InterPro"/>
</dbReference>
<dbReference type="NCBIfam" id="TIGR01036">
    <property type="entry name" value="pyrD_sub2"/>
    <property type="match status" value="1"/>
</dbReference>
<dbReference type="GO" id="GO:0044205">
    <property type="term" value="P:'de novo' UMP biosynthetic process"/>
    <property type="evidence" value="ECO:0007669"/>
    <property type="project" value="UniProtKB-UniPathway"/>
</dbReference>
<dbReference type="InterPro" id="IPR012135">
    <property type="entry name" value="Dihydroorotate_DH_1_2"/>
</dbReference>
<evidence type="ECO:0000256" key="8">
    <source>
        <dbReference type="ARBA" id="ARBA00022630"/>
    </source>
</evidence>
<keyword evidence="9" id="KW-0288">FMN</keyword>
<dbReference type="InterPro" id="IPR013785">
    <property type="entry name" value="Aldolase_TIM"/>
</dbReference>
<comment type="subcellular location">
    <subcellularLocation>
        <location evidence="3">Membrane</location>
    </subcellularLocation>
</comment>
<evidence type="ECO:0000256" key="1">
    <source>
        <dbReference type="ARBA" id="ARBA00001917"/>
    </source>
</evidence>
<dbReference type="EC" id="1.3.5.2" evidence="6"/>
<evidence type="ECO:0000256" key="14">
    <source>
        <dbReference type="ARBA" id="ARBA00048639"/>
    </source>
</evidence>
<evidence type="ECO:0000256" key="11">
    <source>
        <dbReference type="ARBA" id="ARBA00023002"/>
    </source>
</evidence>
<dbReference type="WBParaSite" id="NBR_0001084301-mRNA-1">
    <property type="protein sequence ID" value="NBR_0001084301-mRNA-1"/>
    <property type="gene ID" value="NBR_0001084301"/>
</dbReference>
<dbReference type="PROSITE" id="PS00911">
    <property type="entry name" value="DHODEHASE_1"/>
    <property type="match status" value="1"/>
</dbReference>
<gene>
    <name evidence="16" type="ORF">NBR_LOCUS10844</name>
</gene>
<comment type="similarity">
    <text evidence="5">Belongs to the dihydroorotate dehydrogenase family. Type 2 subfamily.</text>
</comment>
<keyword evidence="12" id="KW-0472">Membrane</keyword>
<organism evidence="18">
    <name type="scientific">Nippostrongylus brasiliensis</name>
    <name type="common">Rat hookworm</name>
    <dbReference type="NCBI Taxonomy" id="27835"/>
    <lineage>
        <taxon>Eukaryota</taxon>
        <taxon>Metazoa</taxon>
        <taxon>Ecdysozoa</taxon>
        <taxon>Nematoda</taxon>
        <taxon>Chromadorea</taxon>
        <taxon>Rhabditida</taxon>
        <taxon>Rhabditina</taxon>
        <taxon>Rhabditomorpha</taxon>
        <taxon>Strongyloidea</taxon>
        <taxon>Heligmosomidae</taxon>
        <taxon>Nippostrongylus</taxon>
    </lineage>
</organism>
<reference evidence="16 17" key="2">
    <citation type="submission" date="2018-11" db="EMBL/GenBank/DDBJ databases">
        <authorList>
            <consortium name="Pathogen Informatics"/>
        </authorList>
    </citation>
    <scope>NUCLEOTIDE SEQUENCE [LARGE SCALE GENOMIC DNA]</scope>
</reference>
<dbReference type="PANTHER" id="PTHR48109">
    <property type="entry name" value="DIHYDROOROTATE DEHYDROGENASE (QUINONE), MITOCHONDRIAL-RELATED"/>
    <property type="match status" value="1"/>
</dbReference>
<evidence type="ECO:0000313" key="16">
    <source>
        <dbReference type="EMBL" id="VDL74433.1"/>
    </source>
</evidence>
<sequence length="286" mass="31904">MPLIHRHIDGETSHRCALRAAALGILPRFSQNRREYPELECEFLGKHLKNPIGLAAGFDKNGEAIRQLAELSGFGLIEIGTVTPIPQQGNPRPRIFRLPEDEAIINRYGFNNDGVGRVQQRVKAARVNWTDGLAMLGVNIGKNQLCDEAKLDYEIGVTYFAAYSDYIVINVSSPNTSGLRALQKQSELKKLLAYVKQTLDVMKLDCRPKVLLKIAPDLTEREKKDIAEVTMDSKYGVDGLIVSNTTVTRPATLHNENRNEKGGLSGAPLRQLSTDCVRQMYKLVFK</sequence>
<evidence type="ECO:0000256" key="6">
    <source>
        <dbReference type="ARBA" id="ARBA00012791"/>
    </source>
</evidence>
<evidence type="ECO:0000256" key="5">
    <source>
        <dbReference type="ARBA" id="ARBA00005359"/>
    </source>
</evidence>
<dbReference type="InterPro" id="IPR001295">
    <property type="entry name" value="Dihydroorotate_DH_CS"/>
</dbReference>
<dbReference type="OMA" id="CPGFIVV"/>
<evidence type="ECO:0000256" key="4">
    <source>
        <dbReference type="ARBA" id="ARBA00005161"/>
    </source>
</evidence>
<dbReference type="GO" id="GO:0005743">
    <property type="term" value="C:mitochondrial inner membrane"/>
    <property type="evidence" value="ECO:0007669"/>
    <property type="project" value="TreeGrafter"/>
</dbReference>
<dbReference type="Pfam" id="PF01180">
    <property type="entry name" value="DHO_dh"/>
    <property type="match status" value="1"/>
</dbReference>
<keyword evidence="17" id="KW-1185">Reference proteome</keyword>
<protein>
    <recommendedName>
        <fullName evidence="7">Dihydroorotate dehydrogenase (quinone), mitochondrial</fullName>
        <ecNumber evidence="6">1.3.5.2</ecNumber>
    </recommendedName>
    <alternativeName>
        <fullName evidence="13">Dihydroorotate oxidase</fullName>
    </alternativeName>
</protein>
<evidence type="ECO:0000313" key="17">
    <source>
        <dbReference type="Proteomes" id="UP000271162"/>
    </source>
</evidence>
<dbReference type="PIRSF" id="PIRSF000164">
    <property type="entry name" value="DHO_oxidase"/>
    <property type="match status" value="1"/>
</dbReference>
<dbReference type="PANTHER" id="PTHR48109:SF4">
    <property type="entry name" value="DIHYDROOROTATE DEHYDROGENASE (QUINONE), MITOCHONDRIAL"/>
    <property type="match status" value="1"/>
</dbReference>
<dbReference type="STRING" id="27835.A0A0N4Y4L2"/>
<accession>A0A0N4Y4L2</accession>
<keyword evidence="8" id="KW-0285">Flavoprotein</keyword>
<keyword evidence="11" id="KW-0560">Oxidoreductase</keyword>
<dbReference type="EMBL" id="UYSL01020398">
    <property type="protein sequence ID" value="VDL74433.1"/>
    <property type="molecule type" value="Genomic_DNA"/>
</dbReference>
<evidence type="ECO:0000256" key="2">
    <source>
        <dbReference type="ARBA" id="ARBA00003125"/>
    </source>
</evidence>
<dbReference type="GO" id="GO:0106430">
    <property type="term" value="F:dihydroorotate dehydrogenase (quinone) activity"/>
    <property type="evidence" value="ECO:0007669"/>
    <property type="project" value="UniProtKB-EC"/>
</dbReference>
<dbReference type="UniPathway" id="UPA00070">
    <property type="reaction ID" value="UER00946"/>
</dbReference>
<proteinExistence type="inferred from homology"/>
<comment type="cofactor">
    <cofactor evidence="1">
        <name>FMN</name>
        <dbReference type="ChEBI" id="CHEBI:58210"/>
    </cofactor>
</comment>
<comment type="function">
    <text evidence="2">Catalyzes the conversion of dihydroorotate to orotate with quinone as electron acceptor.</text>
</comment>
<reference evidence="18" key="1">
    <citation type="submission" date="2017-02" db="UniProtKB">
        <authorList>
            <consortium name="WormBaseParasite"/>
        </authorList>
    </citation>
    <scope>IDENTIFICATION</scope>
</reference>
<dbReference type="InterPro" id="IPR050074">
    <property type="entry name" value="DHO_dehydrogenase"/>
</dbReference>
<keyword evidence="10" id="KW-0665">Pyrimidine biosynthesis</keyword>
<evidence type="ECO:0000256" key="12">
    <source>
        <dbReference type="ARBA" id="ARBA00023136"/>
    </source>
</evidence>
<dbReference type="SUPFAM" id="SSF51395">
    <property type="entry name" value="FMN-linked oxidoreductases"/>
    <property type="match status" value="1"/>
</dbReference>
<evidence type="ECO:0000256" key="9">
    <source>
        <dbReference type="ARBA" id="ARBA00022643"/>
    </source>
</evidence>
<dbReference type="Proteomes" id="UP000271162">
    <property type="component" value="Unassembled WGS sequence"/>
</dbReference>
<dbReference type="Gene3D" id="3.20.20.70">
    <property type="entry name" value="Aldolase class I"/>
    <property type="match status" value="1"/>
</dbReference>
<name>A0A0N4Y4L2_NIPBR</name>
<evidence type="ECO:0000256" key="7">
    <source>
        <dbReference type="ARBA" id="ARBA00017599"/>
    </source>
</evidence>
<dbReference type="NCBIfam" id="NF003652">
    <property type="entry name" value="PRK05286.2-5"/>
    <property type="match status" value="1"/>
</dbReference>
<evidence type="ECO:0000256" key="10">
    <source>
        <dbReference type="ARBA" id="ARBA00022975"/>
    </source>
</evidence>
<evidence type="ECO:0000313" key="18">
    <source>
        <dbReference type="WBParaSite" id="NBR_0001084301-mRNA-1"/>
    </source>
</evidence>
<evidence type="ECO:0000256" key="13">
    <source>
        <dbReference type="ARBA" id="ARBA00031623"/>
    </source>
</evidence>
<comment type="catalytic activity">
    <reaction evidence="14">
        <text>(S)-dihydroorotate + a quinone = orotate + a quinol</text>
        <dbReference type="Rhea" id="RHEA:30187"/>
        <dbReference type="ChEBI" id="CHEBI:24646"/>
        <dbReference type="ChEBI" id="CHEBI:30839"/>
        <dbReference type="ChEBI" id="CHEBI:30864"/>
        <dbReference type="ChEBI" id="CHEBI:132124"/>
        <dbReference type="EC" id="1.3.5.2"/>
    </reaction>
</comment>
<comment type="pathway">
    <text evidence="4">Pyrimidine metabolism; UMP biosynthesis via de novo pathway; orotate from (S)-dihydroorotate (quinone route): step 1/1.</text>
</comment>
<dbReference type="InterPro" id="IPR005719">
    <property type="entry name" value="Dihydroorotate_DH_2"/>
</dbReference>
<evidence type="ECO:0000259" key="15">
    <source>
        <dbReference type="Pfam" id="PF01180"/>
    </source>
</evidence>
<dbReference type="AlphaFoldDB" id="A0A0N4Y4L2"/>
<evidence type="ECO:0000256" key="3">
    <source>
        <dbReference type="ARBA" id="ARBA00004370"/>
    </source>
</evidence>
<dbReference type="CDD" id="cd04738">
    <property type="entry name" value="DHOD_2_like"/>
    <property type="match status" value="1"/>
</dbReference>